<comment type="caution">
    <text evidence="7">The sequence shown here is derived from an EMBL/GenBank/DDBJ whole genome shotgun (WGS) entry which is preliminary data.</text>
</comment>
<evidence type="ECO:0000256" key="5">
    <source>
        <dbReference type="SAM" id="MobiDB-lite"/>
    </source>
</evidence>
<dbReference type="GO" id="GO:0003700">
    <property type="term" value="F:DNA-binding transcription factor activity"/>
    <property type="evidence" value="ECO:0007669"/>
    <property type="project" value="InterPro"/>
</dbReference>
<dbReference type="Pfam" id="PF00126">
    <property type="entry name" value="HTH_1"/>
    <property type="match status" value="1"/>
</dbReference>
<dbReference type="OrthoDB" id="9803735at2"/>
<dbReference type="PROSITE" id="PS50931">
    <property type="entry name" value="HTH_LYSR"/>
    <property type="match status" value="1"/>
</dbReference>
<dbReference type="InterPro" id="IPR058163">
    <property type="entry name" value="LysR-type_TF_proteobact-type"/>
</dbReference>
<dbReference type="SUPFAM" id="SSF53850">
    <property type="entry name" value="Periplasmic binding protein-like II"/>
    <property type="match status" value="1"/>
</dbReference>
<evidence type="ECO:0000313" key="7">
    <source>
        <dbReference type="EMBL" id="TSJ78410.1"/>
    </source>
</evidence>
<dbReference type="AlphaFoldDB" id="A0A556QP36"/>
<keyword evidence="8" id="KW-1185">Reference proteome</keyword>
<dbReference type="FunFam" id="1.10.10.10:FF:000001">
    <property type="entry name" value="LysR family transcriptional regulator"/>
    <property type="match status" value="1"/>
</dbReference>
<keyword evidence="3" id="KW-0238">DNA-binding</keyword>
<evidence type="ECO:0000256" key="4">
    <source>
        <dbReference type="ARBA" id="ARBA00023163"/>
    </source>
</evidence>
<dbReference type="Gene3D" id="1.10.10.10">
    <property type="entry name" value="Winged helix-like DNA-binding domain superfamily/Winged helix DNA-binding domain"/>
    <property type="match status" value="1"/>
</dbReference>
<protein>
    <submittedName>
        <fullName evidence="7">LysR family transcriptional regulator</fullName>
    </submittedName>
</protein>
<dbReference type="InterPro" id="IPR000847">
    <property type="entry name" value="LysR_HTH_N"/>
</dbReference>
<dbReference type="Proteomes" id="UP000315648">
    <property type="component" value="Unassembled WGS sequence"/>
</dbReference>
<feature type="region of interest" description="Disordered" evidence="5">
    <location>
        <begin position="1"/>
        <end position="22"/>
    </location>
</feature>
<evidence type="ECO:0000313" key="8">
    <source>
        <dbReference type="Proteomes" id="UP000315648"/>
    </source>
</evidence>
<dbReference type="GO" id="GO:0043565">
    <property type="term" value="F:sequence-specific DNA binding"/>
    <property type="evidence" value="ECO:0007669"/>
    <property type="project" value="TreeGrafter"/>
</dbReference>
<dbReference type="GO" id="GO:0006351">
    <property type="term" value="P:DNA-templated transcription"/>
    <property type="evidence" value="ECO:0007669"/>
    <property type="project" value="TreeGrafter"/>
</dbReference>
<dbReference type="CDD" id="cd08422">
    <property type="entry name" value="PBP2_CrgA_like"/>
    <property type="match status" value="1"/>
</dbReference>
<dbReference type="InterPro" id="IPR036388">
    <property type="entry name" value="WH-like_DNA-bd_sf"/>
</dbReference>
<dbReference type="PANTHER" id="PTHR30537">
    <property type="entry name" value="HTH-TYPE TRANSCRIPTIONAL REGULATOR"/>
    <property type="match status" value="1"/>
</dbReference>
<dbReference type="Gene3D" id="3.40.190.290">
    <property type="match status" value="1"/>
</dbReference>
<accession>A0A556QP36</accession>
<name>A0A556QP36_9BACT</name>
<dbReference type="InterPro" id="IPR036390">
    <property type="entry name" value="WH_DNA-bd_sf"/>
</dbReference>
<evidence type="ECO:0000256" key="1">
    <source>
        <dbReference type="ARBA" id="ARBA00009437"/>
    </source>
</evidence>
<reference evidence="7 8" key="1">
    <citation type="submission" date="2019-07" db="EMBL/GenBank/DDBJ databases">
        <title>Description of 53C-WASEF.</title>
        <authorList>
            <person name="Pitt A."/>
            <person name="Hahn M.W."/>
        </authorList>
    </citation>
    <scope>NUCLEOTIDE SEQUENCE [LARGE SCALE GENOMIC DNA]</scope>
    <source>
        <strain evidence="7 8">53C-WASEF</strain>
    </source>
</reference>
<dbReference type="PANTHER" id="PTHR30537:SF30">
    <property type="entry name" value="TRANSCRIPTIONAL REGULATOR-RELATED"/>
    <property type="match status" value="1"/>
</dbReference>
<evidence type="ECO:0000256" key="3">
    <source>
        <dbReference type="ARBA" id="ARBA00023125"/>
    </source>
</evidence>
<gene>
    <name evidence="7" type="ORF">FPL22_03685</name>
</gene>
<feature type="compositionally biased region" description="Low complexity" evidence="5">
    <location>
        <begin position="7"/>
        <end position="20"/>
    </location>
</feature>
<evidence type="ECO:0000256" key="2">
    <source>
        <dbReference type="ARBA" id="ARBA00023015"/>
    </source>
</evidence>
<feature type="domain" description="HTH lysR-type" evidence="6">
    <location>
        <begin position="24"/>
        <end position="81"/>
    </location>
</feature>
<organism evidence="7 8">
    <name type="scientific">Rariglobus hedericola</name>
    <dbReference type="NCBI Taxonomy" id="2597822"/>
    <lineage>
        <taxon>Bacteria</taxon>
        <taxon>Pseudomonadati</taxon>
        <taxon>Verrucomicrobiota</taxon>
        <taxon>Opitutia</taxon>
        <taxon>Opitutales</taxon>
        <taxon>Opitutaceae</taxon>
        <taxon>Rariglobus</taxon>
    </lineage>
</organism>
<evidence type="ECO:0000259" key="6">
    <source>
        <dbReference type="PROSITE" id="PS50931"/>
    </source>
</evidence>
<dbReference type="EMBL" id="VMBG01000001">
    <property type="protein sequence ID" value="TSJ78410.1"/>
    <property type="molecule type" value="Genomic_DNA"/>
</dbReference>
<sequence>MAKSRPSRPATSPARSASPAGGADRLDLLQTFVRIVETGGLSSAAASLGTTQPTVSRRLQELERQLGCRLVHRSTHGIRLGDEGERCYRRALELLAGWSEFEAELRGAGAEPAGLLRVVVPHAFGQRLLIGPLADFLRSHPKVTVEWLLRDNAPDFVAEGVDCAIHVGEVHDAAVVAVRLAEVPRIVVAAPSVTEGRALPSRPRELAGLPWLAIKTYYHREITLRRRRGDETCRVALRPRLVTDNLYALREAALQGLGVAVVSRWLVAEDLASGALRQLTPEWEAAPLPVHIAYPYAKMYPPALRAFVDAMRRLLPAALGETVLPPRASKQSGNGVNRA</sequence>
<dbReference type="InterPro" id="IPR005119">
    <property type="entry name" value="LysR_subst-bd"/>
</dbReference>
<proteinExistence type="inferred from homology"/>
<keyword evidence="4" id="KW-0804">Transcription</keyword>
<keyword evidence="2" id="KW-0805">Transcription regulation</keyword>
<dbReference type="SUPFAM" id="SSF46785">
    <property type="entry name" value="Winged helix' DNA-binding domain"/>
    <property type="match status" value="1"/>
</dbReference>
<dbReference type="PRINTS" id="PR00039">
    <property type="entry name" value="HTHLYSR"/>
</dbReference>
<comment type="similarity">
    <text evidence="1">Belongs to the LysR transcriptional regulatory family.</text>
</comment>
<dbReference type="Pfam" id="PF03466">
    <property type="entry name" value="LysR_substrate"/>
    <property type="match status" value="1"/>
</dbReference>
<dbReference type="RefSeq" id="WP_144228751.1">
    <property type="nucleotide sequence ID" value="NZ_CBCRVV010000003.1"/>
</dbReference>